<feature type="domain" description="RING-type" evidence="2">
    <location>
        <begin position="31"/>
        <end position="74"/>
    </location>
</feature>
<evidence type="ECO:0000313" key="3">
    <source>
        <dbReference type="EMBL" id="KAH7351722.1"/>
    </source>
</evidence>
<keyword evidence="1" id="KW-0863">Zinc-finger</keyword>
<dbReference type="EMBL" id="CM035424">
    <property type="protein sequence ID" value="KAH7351722.1"/>
    <property type="molecule type" value="Genomic_DNA"/>
</dbReference>
<proteinExistence type="predicted"/>
<keyword evidence="1" id="KW-0479">Metal-binding</keyword>
<evidence type="ECO:0000256" key="1">
    <source>
        <dbReference type="PROSITE-ProRule" id="PRU00175"/>
    </source>
</evidence>
<protein>
    <recommendedName>
        <fullName evidence="2">RING-type domain-containing protein</fullName>
    </recommendedName>
</protein>
<evidence type="ECO:0000313" key="4">
    <source>
        <dbReference type="Proteomes" id="UP000825935"/>
    </source>
</evidence>
<name>A0A8T2SJS7_CERRI</name>
<dbReference type="Gene3D" id="3.30.40.10">
    <property type="entry name" value="Zinc/RING finger domain, C3HC4 (zinc finger)"/>
    <property type="match status" value="1"/>
</dbReference>
<evidence type="ECO:0000259" key="2">
    <source>
        <dbReference type="PROSITE" id="PS50089"/>
    </source>
</evidence>
<dbReference type="GO" id="GO:0008270">
    <property type="term" value="F:zinc ion binding"/>
    <property type="evidence" value="ECO:0007669"/>
    <property type="project" value="UniProtKB-KW"/>
</dbReference>
<keyword evidence="1" id="KW-0862">Zinc</keyword>
<keyword evidence="4" id="KW-1185">Reference proteome</keyword>
<comment type="caution">
    <text evidence="3">The sequence shown here is derived from an EMBL/GenBank/DDBJ whole genome shotgun (WGS) entry which is preliminary data.</text>
</comment>
<reference evidence="3" key="1">
    <citation type="submission" date="2021-08" db="EMBL/GenBank/DDBJ databases">
        <title>WGS assembly of Ceratopteris richardii.</title>
        <authorList>
            <person name="Marchant D.B."/>
            <person name="Chen G."/>
            <person name="Jenkins J."/>
            <person name="Shu S."/>
            <person name="Leebens-Mack J."/>
            <person name="Grimwood J."/>
            <person name="Schmutz J."/>
            <person name="Soltis P."/>
            <person name="Soltis D."/>
            <person name="Chen Z.-H."/>
        </authorList>
    </citation>
    <scope>NUCLEOTIDE SEQUENCE</scope>
    <source>
        <strain evidence="3">Whitten #5841</strain>
        <tissue evidence="3">Leaf</tissue>
    </source>
</reference>
<dbReference type="AlphaFoldDB" id="A0A8T2SJS7"/>
<accession>A0A8T2SJS7</accession>
<gene>
    <name evidence="3" type="ORF">KP509_19G011900</name>
</gene>
<dbReference type="SUPFAM" id="SSF57850">
    <property type="entry name" value="RING/U-box"/>
    <property type="match status" value="1"/>
</dbReference>
<dbReference type="InterPro" id="IPR013083">
    <property type="entry name" value="Znf_RING/FYVE/PHD"/>
</dbReference>
<dbReference type="Proteomes" id="UP000825935">
    <property type="component" value="Chromosome 19"/>
</dbReference>
<organism evidence="3 4">
    <name type="scientific">Ceratopteris richardii</name>
    <name type="common">Triangle waterfern</name>
    <dbReference type="NCBI Taxonomy" id="49495"/>
    <lineage>
        <taxon>Eukaryota</taxon>
        <taxon>Viridiplantae</taxon>
        <taxon>Streptophyta</taxon>
        <taxon>Embryophyta</taxon>
        <taxon>Tracheophyta</taxon>
        <taxon>Polypodiopsida</taxon>
        <taxon>Polypodiidae</taxon>
        <taxon>Polypodiales</taxon>
        <taxon>Pteridineae</taxon>
        <taxon>Pteridaceae</taxon>
        <taxon>Parkerioideae</taxon>
        <taxon>Ceratopteris</taxon>
    </lineage>
</organism>
<dbReference type="InterPro" id="IPR001841">
    <property type="entry name" value="Znf_RING"/>
</dbReference>
<dbReference type="PROSITE" id="PS50089">
    <property type="entry name" value="ZF_RING_2"/>
    <property type="match status" value="1"/>
</dbReference>
<sequence>MDFLPVKAKEVKYRDDADSNNEVDEAPDFSCAICRVSRAVHPVILSECGHLNCWTCFEHRFREASLQGAIKCPVPCCSTESSSSICLYVAHHLHLRSYRPLLARRRIGTQL</sequence>